<comment type="caution">
    <text evidence="2">The sequence shown here is derived from an EMBL/GenBank/DDBJ whole genome shotgun (WGS) entry which is preliminary data.</text>
</comment>
<name>A0AAD8N1C8_9APIA</name>
<dbReference type="Proteomes" id="UP001237642">
    <property type="component" value="Unassembled WGS sequence"/>
</dbReference>
<keyword evidence="3" id="KW-1185">Reference proteome</keyword>
<keyword evidence="1" id="KW-0472">Membrane</keyword>
<dbReference type="SUPFAM" id="SSF63501">
    <property type="entry name" value="Frizzled cysteine-rich domain"/>
    <property type="match status" value="1"/>
</dbReference>
<evidence type="ECO:0000313" key="2">
    <source>
        <dbReference type="EMBL" id="KAK1392491.1"/>
    </source>
</evidence>
<reference evidence="2" key="1">
    <citation type="submission" date="2023-02" db="EMBL/GenBank/DDBJ databases">
        <title>Genome of toxic invasive species Heracleum sosnowskyi carries increased number of genes despite the absence of recent whole-genome duplications.</title>
        <authorList>
            <person name="Schelkunov M."/>
            <person name="Shtratnikova V."/>
            <person name="Makarenko M."/>
            <person name="Klepikova A."/>
            <person name="Omelchenko D."/>
            <person name="Novikova G."/>
            <person name="Obukhova E."/>
            <person name="Bogdanov V."/>
            <person name="Penin A."/>
            <person name="Logacheva M."/>
        </authorList>
    </citation>
    <scope>NUCLEOTIDE SEQUENCE</scope>
    <source>
        <strain evidence="2">Hsosn_3</strain>
        <tissue evidence="2">Leaf</tissue>
    </source>
</reference>
<dbReference type="Gene3D" id="1.10.2000.10">
    <property type="entry name" value="Frizzled cysteine-rich domain"/>
    <property type="match status" value="1"/>
</dbReference>
<keyword evidence="1" id="KW-0812">Transmembrane</keyword>
<accession>A0AAD8N1C8</accession>
<evidence type="ECO:0000313" key="3">
    <source>
        <dbReference type="Proteomes" id="UP001237642"/>
    </source>
</evidence>
<reference evidence="2" key="2">
    <citation type="submission" date="2023-05" db="EMBL/GenBank/DDBJ databases">
        <authorList>
            <person name="Schelkunov M.I."/>
        </authorList>
    </citation>
    <scope>NUCLEOTIDE SEQUENCE</scope>
    <source>
        <strain evidence="2">Hsosn_3</strain>
        <tissue evidence="2">Leaf</tissue>
    </source>
</reference>
<keyword evidence="1" id="KW-1133">Transmembrane helix</keyword>
<dbReference type="AlphaFoldDB" id="A0AAD8N1C8"/>
<sequence length="162" mass="17855">METVLTEGVTALLGLGVMIVANVIVLVIVMAIKNVYDMVFVSVRKDTLVLTVRQLFVMNSAAFRAASAIMESFFRGGNCDGAARRLACWISIQKCDKDGDNRLRVCRSECQSYNKACGATLNCLDQTLFSNEDEGQGLCTGVMCAWDTWMLNNKCNIETVIF</sequence>
<dbReference type="EMBL" id="JAUIZM010000003">
    <property type="protein sequence ID" value="KAK1392491.1"/>
    <property type="molecule type" value="Genomic_DNA"/>
</dbReference>
<protein>
    <submittedName>
        <fullName evidence="2">Uncharacterized protein</fullName>
    </submittedName>
</protein>
<proteinExistence type="predicted"/>
<dbReference type="InterPro" id="IPR036790">
    <property type="entry name" value="Frizzled_dom_sf"/>
</dbReference>
<organism evidence="2 3">
    <name type="scientific">Heracleum sosnowskyi</name>
    <dbReference type="NCBI Taxonomy" id="360622"/>
    <lineage>
        <taxon>Eukaryota</taxon>
        <taxon>Viridiplantae</taxon>
        <taxon>Streptophyta</taxon>
        <taxon>Embryophyta</taxon>
        <taxon>Tracheophyta</taxon>
        <taxon>Spermatophyta</taxon>
        <taxon>Magnoliopsida</taxon>
        <taxon>eudicotyledons</taxon>
        <taxon>Gunneridae</taxon>
        <taxon>Pentapetalae</taxon>
        <taxon>asterids</taxon>
        <taxon>campanulids</taxon>
        <taxon>Apiales</taxon>
        <taxon>Apiaceae</taxon>
        <taxon>Apioideae</taxon>
        <taxon>apioid superclade</taxon>
        <taxon>Tordylieae</taxon>
        <taxon>Tordyliinae</taxon>
        <taxon>Heracleum</taxon>
    </lineage>
</organism>
<gene>
    <name evidence="2" type="ORF">POM88_011547</name>
</gene>
<evidence type="ECO:0000256" key="1">
    <source>
        <dbReference type="SAM" id="Phobius"/>
    </source>
</evidence>
<feature type="transmembrane region" description="Helical" evidence="1">
    <location>
        <begin position="12"/>
        <end position="32"/>
    </location>
</feature>